<accession>A0A7D9EA00</accession>
<dbReference type="Pfam" id="PF02186">
    <property type="entry name" value="TFIIE_beta"/>
    <property type="match status" value="1"/>
</dbReference>
<dbReference type="InterPro" id="IPR016656">
    <property type="entry name" value="TFIIE-bsu"/>
</dbReference>
<dbReference type="PANTHER" id="PTHR12716">
    <property type="entry name" value="TRANSCRIPTION INITIATION FACTOR IIE, BETA SUBUNIT"/>
    <property type="match status" value="1"/>
</dbReference>
<comment type="subcellular location">
    <subcellularLocation>
        <location evidence="1 7">Nucleus</location>
    </subcellularLocation>
</comment>
<dbReference type="GO" id="GO:0005673">
    <property type="term" value="C:transcription factor TFIIE complex"/>
    <property type="evidence" value="ECO:0007669"/>
    <property type="project" value="UniProtKB-UniRule"/>
</dbReference>
<feature type="compositionally biased region" description="Basic and acidic residues" evidence="8">
    <location>
        <begin position="26"/>
        <end position="43"/>
    </location>
</feature>
<dbReference type="PANTHER" id="PTHR12716:SF8">
    <property type="entry name" value="TRANSCRIPTION INITIATION FACTOR IIE SUBUNIT BETA"/>
    <property type="match status" value="1"/>
</dbReference>
<dbReference type="InterPro" id="IPR036390">
    <property type="entry name" value="WH_DNA-bd_sf"/>
</dbReference>
<feature type="compositionally biased region" description="Polar residues" evidence="8">
    <location>
        <begin position="48"/>
        <end position="57"/>
    </location>
</feature>
<feature type="region of interest" description="Disordered" evidence="8">
    <location>
        <begin position="1"/>
        <end position="57"/>
    </location>
</feature>
<keyword evidence="4 7" id="KW-0804">Transcription</keyword>
<dbReference type="PROSITE" id="PS51351">
    <property type="entry name" value="TFIIE_BETA_C"/>
    <property type="match status" value="1"/>
</dbReference>
<comment type="function">
    <text evidence="6 7">Recruits TFIIH to the initiation complex and stimulates the RNA polymerase II C-terminal domain kinase and DNA-dependent ATPase activities of TFIIH. Both TFIIH and TFIIE are required for promoter clearance by RNA polymerase.</text>
</comment>
<evidence type="ECO:0000256" key="6">
    <source>
        <dbReference type="ARBA" id="ARBA00025581"/>
    </source>
</evidence>
<dbReference type="PIRSF" id="PIRSF016398">
    <property type="entry name" value="TFIIE-beta"/>
    <property type="match status" value="1"/>
</dbReference>
<evidence type="ECO:0000256" key="3">
    <source>
        <dbReference type="ARBA" id="ARBA00023125"/>
    </source>
</evidence>
<comment type="caution">
    <text evidence="9">The sequence shown here is derived from an EMBL/GenBank/DDBJ whole genome shotgun (WGS) entry which is preliminary data.</text>
</comment>
<organism evidence="9 10">
    <name type="scientific">Paramuricea clavata</name>
    <name type="common">Red gorgonian</name>
    <name type="synonym">Violescent sea-whip</name>
    <dbReference type="NCBI Taxonomy" id="317549"/>
    <lineage>
        <taxon>Eukaryota</taxon>
        <taxon>Metazoa</taxon>
        <taxon>Cnidaria</taxon>
        <taxon>Anthozoa</taxon>
        <taxon>Octocorallia</taxon>
        <taxon>Malacalcyonacea</taxon>
        <taxon>Plexauridae</taxon>
        <taxon>Paramuricea</taxon>
    </lineage>
</organism>
<dbReference type="EMBL" id="CACRXK020005195">
    <property type="protein sequence ID" value="CAB4005417.1"/>
    <property type="molecule type" value="Genomic_DNA"/>
</dbReference>
<keyword evidence="2 7" id="KW-0805">Transcription regulation</keyword>
<comment type="subunit">
    <text evidence="7">Tetramer of two alpha and two beta chains.</text>
</comment>
<name>A0A7D9EA00_PARCT</name>
<dbReference type="AlphaFoldDB" id="A0A7D9EA00"/>
<dbReference type="GO" id="GO:0001097">
    <property type="term" value="F:TFIIH-class transcription factor complex binding"/>
    <property type="evidence" value="ECO:0007669"/>
    <property type="project" value="TreeGrafter"/>
</dbReference>
<evidence type="ECO:0000313" key="10">
    <source>
        <dbReference type="Proteomes" id="UP001152795"/>
    </source>
</evidence>
<dbReference type="Gene3D" id="1.10.10.10">
    <property type="entry name" value="Winged helix-like DNA-binding domain superfamily/Winged helix DNA-binding domain"/>
    <property type="match status" value="1"/>
</dbReference>
<evidence type="ECO:0000256" key="5">
    <source>
        <dbReference type="ARBA" id="ARBA00023242"/>
    </source>
</evidence>
<dbReference type="CDD" id="cd07977">
    <property type="entry name" value="TFIIE_beta_winged_helix"/>
    <property type="match status" value="1"/>
</dbReference>
<keyword evidence="10" id="KW-1185">Reference proteome</keyword>
<comment type="similarity">
    <text evidence="7">Belongs to the TFIIE beta subunit family.</text>
</comment>
<protein>
    <recommendedName>
        <fullName evidence="7">Transcription initiation factor IIE subunit beta</fullName>
    </recommendedName>
</protein>
<dbReference type="SUPFAM" id="SSF46785">
    <property type="entry name" value="Winged helix' DNA-binding domain"/>
    <property type="match status" value="1"/>
</dbReference>
<evidence type="ECO:0000256" key="1">
    <source>
        <dbReference type="ARBA" id="ARBA00004123"/>
    </source>
</evidence>
<keyword evidence="5 7" id="KW-0539">Nucleus</keyword>
<dbReference type="Proteomes" id="UP001152795">
    <property type="component" value="Unassembled WGS sequence"/>
</dbReference>
<evidence type="ECO:0000256" key="8">
    <source>
        <dbReference type="SAM" id="MobiDB-lite"/>
    </source>
</evidence>
<feature type="compositionally biased region" description="Basic and acidic residues" evidence="8">
    <location>
        <begin position="1"/>
        <end position="14"/>
    </location>
</feature>
<evidence type="ECO:0000256" key="2">
    <source>
        <dbReference type="ARBA" id="ARBA00023015"/>
    </source>
</evidence>
<evidence type="ECO:0000313" key="9">
    <source>
        <dbReference type="EMBL" id="CAB4005417.1"/>
    </source>
</evidence>
<dbReference type="GO" id="GO:0003677">
    <property type="term" value="F:DNA binding"/>
    <property type="evidence" value="ECO:0007669"/>
    <property type="project" value="UniProtKB-UniRule"/>
</dbReference>
<dbReference type="GO" id="GO:0006367">
    <property type="term" value="P:transcription initiation at RNA polymerase II promoter"/>
    <property type="evidence" value="ECO:0007669"/>
    <property type="project" value="UniProtKB-UniRule"/>
</dbReference>
<keyword evidence="3 7" id="KW-0238">DNA-binding</keyword>
<dbReference type="OrthoDB" id="5323195at2759"/>
<evidence type="ECO:0000256" key="4">
    <source>
        <dbReference type="ARBA" id="ARBA00023163"/>
    </source>
</evidence>
<dbReference type="InterPro" id="IPR036388">
    <property type="entry name" value="WH-like_DNA-bd_sf"/>
</dbReference>
<gene>
    <name evidence="9" type="ORF">PACLA_8A025405</name>
</gene>
<proteinExistence type="inferred from homology"/>
<reference evidence="9" key="1">
    <citation type="submission" date="2020-04" db="EMBL/GenBank/DDBJ databases">
        <authorList>
            <person name="Alioto T."/>
            <person name="Alioto T."/>
            <person name="Gomez Garrido J."/>
        </authorList>
    </citation>
    <scope>NUCLEOTIDE SEQUENCE</scope>
    <source>
        <strain evidence="9">A484AB</strain>
    </source>
</reference>
<dbReference type="FunFam" id="1.10.10.10:FF:000177">
    <property type="entry name" value="Transcription initiation factor IIE subunit beta"/>
    <property type="match status" value="1"/>
</dbReference>
<dbReference type="InterPro" id="IPR003166">
    <property type="entry name" value="TFIIE_bsu_DNA-bd"/>
</dbReference>
<sequence length="294" mass="33824">MDKMDPKLLKEHASFKKRSLATPSVEARKSKDKSKSGKDDSNKKSQKRTFNSTFSQPKKTSNTFDYKTVTLRTKNRFAVLATIVDEMKKRHLCGEFDPLSLDEILDRIKYTDIDPNDKSWLANQALRENKKLSVKGGKFAFKPVYNMKNKRQFLDVLQRHYNDGLGGMLFDDVEESLPSAERIVRGTTGKGLVLTVTRSTDKKIVLFHNDVQHSMDVDEKFKELWRHSSVEGMGESDIEKYLFNHGISAMKDSALRKPLVAAQKKKPIRKKKQFKVQNVHLDQGLLKEFNNVQK</sequence>
<evidence type="ECO:0000256" key="7">
    <source>
        <dbReference type="PIRNR" id="PIRNR016398"/>
    </source>
</evidence>